<reference evidence="2 3" key="1">
    <citation type="submission" date="2019-10" db="EMBL/GenBank/DDBJ databases">
        <title>Description of Paenibacillus humi sp. nov.</title>
        <authorList>
            <person name="Carlier A."/>
            <person name="Qi S."/>
        </authorList>
    </citation>
    <scope>NUCLEOTIDE SEQUENCE [LARGE SCALE GENOMIC DNA]</scope>
    <source>
        <strain evidence="2 3">LMG 31461</strain>
    </source>
</reference>
<sequence length="475" mass="53548">MPSKVNSMRGRGFAIMQRFKFMYKQFLKEPLWFKILVLTTLVISIVFSGSGFSSNVQSVAKVAAAIFFCTYAIKLRRLVKVSVTFYVLAGLCLYVAWDHPTTVPPTKYWPGDEWRISTPEEQGMDSNYLYQTMKQTMGYKQSVHSTFDNVLIIKNGYLITELYAPNKGKDGYYDLYSATKSVISALVGIAIHEGYIAGLDAKVMDFFPEYRTQPIDEKKESITVGDLLKMSGGFKWDEWNNPSTDLDPAGEMFRSLEPVKFLLDKPIVNEPGSVFNYSTGESLLLSEIINKSTGMGTDTYAAKKLFEPLGIRNYKWDTLRDGVPGNLRLTARDVAKFGYLFLNNGVWNDRQIVPLDWVKTSTSKQIDTNVGQESNGYGYQWWMNTFGGYAAKGMFGQYICVLPEQDIVVVFQSHLSIRNIDFLLPLLMVENAVIKSIQSQNPLPPNSQLKNLEEALLLGQRSEIGTCGDTFGCKN</sequence>
<dbReference type="GO" id="GO:0016787">
    <property type="term" value="F:hydrolase activity"/>
    <property type="evidence" value="ECO:0007669"/>
    <property type="project" value="UniProtKB-KW"/>
</dbReference>
<keyword evidence="3" id="KW-1185">Reference proteome</keyword>
<dbReference type="InterPro" id="IPR050789">
    <property type="entry name" value="Diverse_Enzym_Activities"/>
</dbReference>
<dbReference type="Pfam" id="PF00144">
    <property type="entry name" value="Beta-lactamase"/>
    <property type="match status" value="1"/>
</dbReference>
<dbReference type="Proteomes" id="UP000653578">
    <property type="component" value="Unassembled WGS sequence"/>
</dbReference>
<dbReference type="PANTHER" id="PTHR43283:SF7">
    <property type="entry name" value="BETA-LACTAMASE-RELATED DOMAIN-CONTAINING PROTEIN"/>
    <property type="match status" value="1"/>
</dbReference>
<dbReference type="InterPro" id="IPR001466">
    <property type="entry name" value="Beta-lactam-related"/>
</dbReference>
<dbReference type="EMBL" id="WHNY01000074">
    <property type="protein sequence ID" value="NOU67720.1"/>
    <property type="molecule type" value="Genomic_DNA"/>
</dbReference>
<evidence type="ECO:0000313" key="2">
    <source>
        <dbReference type="EMBL" id="NOU67720.1"/>
    </source>
</evidence>
<keyword evidence="2" id="KW-0378">Hydrolase</keyword>
<name>A0ABX1XGS8_9BACL</name>
<accession>A0ABX1XGS8</accession>
<organism evidence="2 3">
    <name type="scientific">Paenibacillus plantarum</name>
    <dbReference type="NCBI Taxonomy" id="2654975"/>
    <lineage>
        <taxon>Bacteria</taxon>
        <taxon>Bacillati</taxon>
        <taxon>Bacillota</taxon>
        <taxon>Bacilli</taxon>
        <taxon>Bacillales</taxon>
        <taxon>Paenibacillaceae</taxon>
        <taxon>Paenibacillus</taxon>
    </lineage>
</organism>
<gene>
    <name evidence="2" type="ORF">GC096_27215</name>
</gene>
<feature type="domain" description="Beta-lactamase-related" evidence="1">
    <location>
        <begin position="150"/>
        <end position="413"/>
    </location>
</feature>
<evidence type="ECO:0000259" key="1">
    <source>
        <dbReference type="Pfam" id="PF00144"/>
    </source>
</evidence>
<protein>
    <submittedName>
        <fullName evidence="2">Serine hydrolase</fullName>
    </submittedName>
</protein>
<dbReference type="Gene3D" id="3.40.710.10">
    <property type="entry name" value="DD-peptidase/beta-lactamase superfamily"/>
    <property type="match status" value="1"/>
</dbReference>
<dbReference type="PANTHER" id="PTHR43283">
    <property type="entry name" value="BETA-LACTAMASE-RELATED"/>
    <property type="match status" value="1"/>
</dbReference>
<dbReference type="InterPro" id="IPR012338">
    <property type="entry name" value="Beta-lactam/transpept-like"/>
</dbReference>
<evidence type="ECO:0000313" key="3">
    <source>
        <dbReference type="Proteomes" id="UP000653578"/>
    </source>
</evidence>
<proteinExistence type="predicted"/>
<dbReference type="SUPFAM" id="SSF56601">
    <property type="entry name" value="beta-lactamase/transpeptidase-like"/>
    <property type="match status" value="1"/>
</dbReference>
<comment type="caution">
    <text evidence="2">The sequence shown here is derived from an EMBL/GenBank/DDBJ whole genome shotgun (WGS) entry which is preliminary data.</text>
</comment>